<keyword evidence="1" id="KW-1133">Transmembrane helix</keyword>
<dbReference type="EMBL" id="SNXO01000033">
    <property type="protein sequence ID" value="TDP51070.1"/>
    <property type="molecule type" value="Genomic_DNA"/>
</dbReference>
<evidence type="ECO:0000313" key="4">
    <source>
        <dbReference type="Proteomes" id="UP000295500"/>
    </source>
</evidence>
<feature type="transmembrane region" description="Helical" evidence="1">
    <location>
        <begin position="12"/>
        <end position="31"/>
    </location>
</feature>
<dbReference type="Pfam" id="PF13472">
    <property type="entry name" value="Lipase_GDSL_2"/>
    <property type="match status" value="1"/>
</dbReference>
<dbReference type="SUPFAM" id="SSF52266">
    <property type="entry name" value="SGNH hydrolase"/>
    <property type="match status" value="1"/>
</dbReference>
<dbReference type="AlphaFoldDB" id="A0A4R6PYG0"/>
<feature type="domain" description="SGNH hydrolase-type esterase" evidence="2">
    <location>
        <begin position="98"/>
        <end position="246"/>
    </location>
</feature>
<dbReference type="Proteomes" id="UP000295500">
    <property type="component" value="Unassembled WGS sequence"/>
</dbReference>
<organism evidence="3 4">
    <name type="scientific">Aminicella lysinilytica</name>
    <dbReference type="NCBI Taxonomy" id="433323"/>
    <lineage>
        <taxon>Bacteria</taxon>
        <taxon>Bacillati</taxon>
        <taxon>Bacillota</taxon>
        <taxon>Clostridia</taxon>
        <taxon>Peptostreptococcales</taxon>
        <taxon>Anaerovoracaceae</taxon>
        <taxon>Aminicella</taxon>
    </lineage>
</organism>
<sequence length="262" mass="29752">MFKFKNVKVRKYLVFLAVLFILLIVFIFNLIHMNHNADYSDQTVRGNISTISSFNYSKVATVEDQVRALDNTSNASTYNGSDKLSKSQYQKIFNTSVVIGDSITEGLSDYGFLRKDQVFCKIGASIMNGDDLFGSAAGTYPKFAFFAFGMNDMGNYNGNANRFTSKYKELLRDFRKKSPDTRLFVNSISTPSESALKKNKSIKSYKKFNEALKSMCKDMHITYVDNTYILEEHKSFYAGDGIHVSPGYYNMWLNNMILKAGL</sequence>
<accession>A0A4R6PYG0</accession>
<keyword evidence="1" id="KW-0812">Transmembrane</keyword>
<keyword evidence="4" id="KW-1185">Reference proteome</keyword>
<name>A0A4R6PYG0_9FIRM</name>
<evidence type="ECO:0000259" key="2">
    <source>
        <dbReference type="Pfam" id="PF13472"/>
    </source>
</evidence>
<dbReference type="Gene3D" id="3.40.50.1110">
    <property type="entry name" value="SGNH hydrolase"/>
    <property type="match status" value="1"/>
</dbReference>
<dbReference type="RefSeq" id="WP_133529002.1">
    <property type="nucleotide sequence ID" value="NZ_CALCQM010000060.1"/>
</dbReference>
<dbReference type="OrthoDB" id="1652311at2"/>
<gene>
    <name evidence="3" type="ORF">EV211_13317</name>
</gene>
<comment type="caution">
    <text evidence="3">The sequence shown here is derived from an EMBL/GenBank/DDBJ whole genome shotgun (WGS) entry which is preliminary data.</text>
</comment>
<keyword evidence="1" id="KW-0472">Membrane</keyword>
<dbReference type="InterPro" id="IPR036514">
    <property type="entry name" value="SGNH_hydro_sf"/>
</dbReference>
<protein>
    <submittedName>
        <fullName evidence="3">Lysophospholipase L1-like esterase</fullName>
    </submittedName>
</protein>
<proteinExistence type="predicted"/>
<evidence type="ECO:0000256" key="1">
    <source>
        <dbReference type="SAM" id="Phobius"/>
    </source>
</evidence>
<evidence type="ECO:0000313" key="3">
    <source>
        <dbReference type="EMBL" id="TDP51070.1"/>
    </source>
</evidence>
<dbReference type="InterPro" id="IPR013830">
    <property type="entry name" value="SGNH_hydro"/>
</dbReference>
<reference evidence="3 4" key="1">
    <citation type="submission" date="2019-03" db="EMBL/GenBank/DDBJ databases">
        <title>Genomic Encyclopedia of Type Strains, Phase IV (KMG-IV): sequencing the most valuable type-strain genomes for metagenomic binning, comparative biology and taxonomic classification.</title>
        <authorList>
            <person name="Goeker M."/>
        </authorList>
    </citation>
    <scope>NUCLEOTIDE SEQUENCE [LARGE SCALE GENOMIC DNA]</scope>
    <source>
        <strain evidence="3 4">DSM 28287</strain>
    </source>
</reference>